<name>A0ABN9R8C8_9DINO</name>
<evidence type="ECO:0000256" key="1">
    <source>
        <dbReference type="SAM" id="MobiDB-lite"/>
    </source>
</evidence>
<evidence type="ECO:0008006" key="4">
    <source>
        <dbReference type="Google" id="ProtNLM"/>
    </source>
</evidence>
<protein>
    <recommendedName>
        <fullName evidence="4">Reverse transcriptase domain-containing protein</fullName>
    </recommendedName>
</protein>
<dbReference type="EMBL" id="CAUYUJ010005837">
    <property type="protein sequence ID" value="CAK0815120.1"/>
    <property type="molecule type" value="Genomic_DNA"/>
</dbReference>
<dbReference type="Proteomes" id="UP001189429">
    <property type="component" value="Unassembled WGS sequence"/>
</dbReference>
<evidence type="ECO:0000313" key="3">
    <source>
        <dbReference type="Proteomes" id="UP001189429"/>
    </source>
</evidence>
<sequence length="174" mass="19449">MGERDEARRNGRREAEAQAEHRNRKSAKVDRTECLDITIGSITGEELGKAIKKVKNGKAAVEVPAEYLKAVLEADLSREGWLLSLMRLCCETKTTPSPWHVSQDVLFADDALLISRAGKYLDDYLAAVAKCGVQYGLQMHWDKDGQIGLTQRLLASPQKRMLRDAAFHWGTLIP</sequence>
<feature type="non-terminal residue" evidence="2">
    <location>
        <position position="174"/>
    </location>
</feature>
<proteinExistence type="predicted"/>
<keyword evidence="3" id="KW-1185">Reference proteome</keyword>
<accession>A0ABN9R8C8</accession>
<feature type="region of interest" description="Disordered" evidence="1">
    <location>
        <begin position="1"/>
        <end position="25"/>
    </location>
</feature>
<comment type="caution">
    <text evidence="2">The sequence shown here is derived from an EMBL/GenBank/DDBJ whole genome shotgun (WGS) entry which is preliminary data.</text>
</comment>
<organism evidence="2 3">
    <name type="scientific">Prorocentrum cordatum</name>
    <dbReference type="NCBI Taxonomy" id="2364126"/>
    <lineage>
        <taxon>Eukaryota</taxon>
        <taxon>Sar</taxon>
        <taxon>Alveolata</taxon>
        <taxon>Dinophyceae</taxon>
        <taxon>Prorocentrales</taxon>
        <taxon>Prorocentraceae</taxon>
        <taxon>Prorocentrum</taxon>
    </lineage>
</organism>
<gene>
    <name evidence="2" type="ORF">PCOR1329_LOCUS18539</name>
</gene>
<evidence type="ECO:0000313" key="2">
    <source>
        <dbReference type="EMBL" id="CAK0815120.1"/>
    </source>
</evidence>
<reference evidence="2" key="1">
    <citation type="submission" date="2023-10" db="EMBL/GenBank/DDBJ databases">
        <authorList>
            <person name="Chen Y."/>
            <person name="Shah S."/>
            <person name="Dougan E. K."/>
            <person name="Thang M."/>
            <person name="Chan C."/>
        </authorList>
    </citation>
    <scope>NUCLEOTIDE SEQUENCE [LARGE SCALE GENOMIC DNA]</scope>
</reference>